<gene>
    <name evidence="1" type="ORF">CLUMA_CG010604</name>
</gene>
<dbReference type="AlphaFoldDB" id="A0A1J1IA92"/>
<dbReference type="Proteomes" id="UP000183832">
    <property type="component" value="Unassembled WGS sequence"/>
</dbReference>
<accession>A0A1J1IA92</accession>
<keyword evidence="2" id="KW-1185">Reference proteome</keyword>
<sequence>MFGSNQKLSTTKENKGEEKIVKIEADHFCSRCHPIEVPELLLLKMPMSERQFRARKKVENAIKKRNGARKPIISIHN</sequence>
<organism evidence="1 2">
    <name type="scientific">Clunio marinus</name>
    <dbReference type="NCBI Taxonomy" id="568069"/>
    <lineage>
        <taxon>Eukaryota</taxon>
        <taxon>Metazoa</taxon>
        <taxon>Ecdysozoa</taxon>
        <taxon>Arthropoda</taxon>
        <taxon>Hexapoda</taxon>
        <taxon>Insecta</taxon>
        <taxon>Pterygota</taxon>
        <taxon>Neoptera</taxon>
        <taxon>Endopterygota</taxon>
        <taxon>Diptera</taxon>
        <taxon>Nematocera</taxon>
        <taxon>Chironomoidea</taxon>
        <taxon>Chironomidae</taxon>
        <taxon>Clunio</taxon>
    </lineage>
</organism>
<proteinExistence type="predicted"/>
<name>A0A1J1IA92_9DIPT</name>
<evidence type="ECO:0000313" key="2">
    <source>
        <dbReference type="Proteomes" id="UP000183832"/>
    </source>
</evidence>
<evidence type="ECO:0000313" key="1">
    <source>
        <dbReference type="EMBL" id="CRK97207.1"/>
    </source>
</evidence>
<dbReference type="EMBL" id="CVRI01000047">
    <property type="protein sequence ID" value="CRK97207.1"/>
    <property type="molecule type" value="Genomic_DNA"/>
</dbReference>
<protein>
    <submittedName>
        <fullName evidence="1">CLUMA_CG010604, isoform A</fullName>
    </submittedName>
</protein>
<reference evidence="1 2" key="1">
    <citation type="submission" date="2015-04" db="EMBL/GenBank/DDBJ databases">
        <authorList>
            <person name="Syromyatnikov M.Y."/>
            <person name="Popov V.N."/>
        </authorList>
    </citation>
    <scope>NUCLEOTIDE SEQUENCE [LARGE SCALE GENOMIC DNA]</scope>
</reference>